<dbReference type="WBParaSite" id="MhA1_Contig681.frz3.gene11">
    <property type="protein sequence ID" value="MhA1_Contig681.frz3.gene11"/>
    <property type="gene ID" value="MhA1_Contig681.frz3.gene11"/>
</dbReference>
<dbReference type="Pfam" id="PF01431">
    <property type="entry name" value="Peptidase_M13"/>
    <property type="match status" value="1"/>
</dbReference>
<dbReference type="PROSITE" id="PS51885">
    <property type="entry name" value="NEPRILYSIN"/>
    <property type="match status" value="1"/>
</dbReference>
<dbReference type="Proteomes" id="UP000095281">
    <property type="component" value="Unplaced"/>
</dbReference>
<keyword evidence="2" id="KW-1185">Reference proteome</keyword>
<evidence type="ECO:0000259" key="1">
    <source>
        <dbReference type="Pfam" id="PF01431"/>
    </source>
</evidence>
<name>A0A1I8BX30_MELHA</name>
<dbReference type="AlphaFoldDB" id="A0A1I8BX30"/>
<evidence type="ECO:0000313" key="2">
    <source>
        <dbReference type="Proteomes" id="UP000095281"/>
    </source>
</evidence>
<dbReference type="InterPro" id="IPR024079">
    <property type="entry name" value="MetalloPept_cat_dom_sf"/>
</dbReference>
<dbReference type="InterPro" id="IPR018497">
    <property type="entry name" value="Peptidase_M13_C"/>
</dbReference>
<dbReference type="InterPro" id="IPR000718">
    <property type="entry name" value="Peptidase_M13"/>
</dbReference>
<dbReference type="GO" id="GO:0005886">
    <property type="term" value="C:plasma membrane"/>
    <property type="evidence" value="ECO:0007669"/>
    <property type="project" value="TreeGrafter"/>
</dbReference>
<dbReference type="GO" id="GO:0016485">
    <property type="term" value="P:protein processing"/>
    <property type="evidence" value="ECO:0007669"/>
    <property type="project" value="TreeGrafter"/>
</dbReference>
<accession>A0A1I8BX30</accession>
<feature type="domain" description="Peptidase M13 C-terminal" evidence="1">
    <location>
        <begin position="47"/>
        <end position="242"/>
    </location>
</feature>
<dbReference type="PANTHER" id="PTHR11733:SF241">
    <property type="entry name" value="GH26575P-RELATED"/>
    <property type="match status" value="1"/>
</dbReference>
<protein>
    <submittedName>
        <fullName evidence="3">Peptidase_M13 domain-containing protein</fullName>
    </submittedName>
</protein>
<dbReference type="GO" id="GO:0004222">
    <property type="term" value="F:metalloendopeptidase activity"/>
    <property type="evidence" value="ECO:0007669"/>
    <property type="project" value="InterPro"/>
</dbReference>
<reference evidence="3" key="1">
    <citation type="submission" date="2016-11" db="UniProtKB">
        <authorList>
            <consortium name="WormBaseParasite"/>
        </authorList>
    </citation>
    <scope>IDENTIFICATION</scope>
</reference>
<evidence type="ECO:0000313" key="3">
    <source>
        <dbReference type="WBParaSite" id="MhA1_Contig681.frz3.gene11"/>
    </source>
</evidence>
<dbReference type="Gene3D" id="3.40.390.10">
    <property type="entry name" value="Collagenase (Catalytic Domain)"/>
    <property type="match status" value="1"/>
</dbReference>
<dbReference type="SUPFAM" id="SSF55486">
    <property type="entry name" value="Metalloproteases ('zincins'), catalytic domain"/>
    <property type="match status" value="1"/>
</dbReference>
<dbReference type="PANTHER" id="PTHR11733">
    <property type="entry name" value="ZINC METALLOPROTEASE FAMILY M13 NEPRILYSIN-RELATED"/>
    <property type="match status" value="1"/>
</dbReference>
<proteinExistence type="predicted"/>
<sequence length="245" mass="28792">MSFAEMELRTISCRIQKQIKKDYIVDEERLYYLKHFYSPSYNTEVIYDSVKNKAFVPASLLQKPFYELEMPEMMKFSGIGVLMGTSILEKLFFKIHSKEHLDKASECFSTEISKKSCNIEDYYGITCKITDNYQLPINLKSKQHKYESYNDFNKLFLAFGGLEVSLEAMKFQTNEDKKEFFMNFAFSSCDALFVDDKKVYLPPDIYSKGKSLINLTLRNIPEFSNTFDCLGKSMYKKEEDQCKLW</sequence>
<organism evidence="2 3">
    <name type="scientific">Meloidogyne hapla</name>
    <name type="common">Root-knot nematode worm</name>
    <dbReference type="NCBI Taxonomy" id="6305"/>
    <lineage>
        <taxon>Eukaryota</taxon>
        <taxon>Metazoa</taxon>
        <taxon>Ecdysozoa</taxon>
        <taxon>Nematoda</taxon>
        <taxon>Chromadorea</taxon>
        <taxon>Rhabditida</taxon>
        <taxon>Tylenchina</taxon>
        <taxon>Tylenchomorpha</taxon>
        <taxon>Tylenchoidea</taxon>
        <taxon>Meloidogynidae</taxon>
        <taxon>Meloidogyninae</taxon>
        <taxon>Meloidogyne</taxon>
    </lineage>
</organism>